<name>A0A495K8J2_WILMA</name>
<accession>A0A495K8J2</accession>
<evidence type="ECO:0000313" key="2">
    <source>
        <dbReference type="Proteomes" id="UP000274762"/>
    </source>
</evidence>
<dbReference type="AlphaFoldDB" id="A0A495K8J2"/>
<gene>
    <name evidence="1" type="ORF">DFJ75_3689</name>
</gene>
<comment type="caution">
    <text evidence="1">The sequence shown here is derived from an EMBL/GenBank/DDBJ whole genome shotgun (WGS) entry which is preliminary data.</text>
</comment>
<dbReference type="EMBL" id="RBKV01000001">
    <property type="protein sequence ID" value="RKR96829.1"/>
    <property type="molecule type" value="Genomic_DNA"/>
</dbReference>
<evidence type="ECO:0000313" key="1">
    <source>
        <dbReference type="EMBL" id="RKR96829.1"/>
    </source>
</evidence>
<organism evidence="1 2">
    <name type="scientific">Williamsia marianensis</name>
    <dbReference type="NCBI Taxonomy" id="85044"/>
    <lineage>
        <taxon>Bacteria</taxon>
        <taxon>Bacillati</taxon>
        <taxon>Actinomycetota</taxon>
        <taxon>Actinomycetes</taxon>
        <taxon>Mycobacteriales</taxon>
        <taxon>Nocardiaceae</taxon>
        <taxon>Williamsia</taxon>
    </lineage>
</organism>
<proteinExistence type="predicted"/>
<protein>
    <submittedName>
        <fullName evidence="1">Uncharacterized protein</fullName>
    </submittedName>
</protein>
<reference evidence="1 2" key="1">
    <citation type="submission" date="2018-10" db="EMBL/GenBank/DDBJ databases">
        <title>Sequencing the genomes of 1000 actinobacteria strains.</title>
        <authorList>
            <person name="Klenk H.-P."/>
        </authorList>
    </citation>
    <scope>NUCLEOTIDE SEQUENCE [LARGE SCALE GENOMIC DNA]</scope>
    <source>
        <strain evidence="1 2">DSM 44343</strain>
    </source>
</reference>
<dbReference type="RefSeq" id="WP_147431423.1">
    <property type="nucleotide sequence ID" value="NZ_CBCRXS010000003.1"/>
</dbReference>
<dbReference type="OrthoDB" id="4775387at2"/>
<dbReference type="Proteomes" id="UP000274762">
    <property type="component" value="Unassembled WGS sequence"/>
</dbReference>
<sequence length="289" mass="32272">MSANLTPGRRAELTRRFELDRRRERRSLANPEIEADEASLRLTARLSSGAGSNPIVGPIVENYVKGPFTLADYSLLVAVLSYIHSNLTRRGPAPWRADGYSDEQIVDRTETRWLAQDRVDRYAELLESVGLGRAGQVEVVLHGKGAPRVTGGENRTAASVAFPIIPNPVIEIPSTIADVGIPLAGEECEPAFAWPLSRIVIRLMSLFASECLFCPLLDNQLRHDRGSHPDQALVVGRGQRVHVFPVCVWCMRKIERPYYDDDDLDPNVLTFMGNDDFLAQVGHPEQKWY</sequence>